<accession>A0A1I7ZT57</accession>
<proteinExistence type="predicted"/>
<sequence>MNDSLNTVKDFSPFRIQYTPLSHSIQCFIEQLHVVVKQVLGRAAKLEIEEAKVQWTCLNRSCYREQNKQRTGCCKVVLCDGTVPVTFKVCSVVCHVEKLCHRVHSTFDKTPCSCRKEVQV</sequence>
<reference evidence="2" key="1">
    <citation type="submission" date="2016-11" db="UniProtKB">
        <authorList>
            <consortium name="WormBaseParasite"/>
        </authorList>
    </citation>
    <scope>IDENTIFICATION</scope>
</reference>
<evidence type="ECO:0000313" key="1">
    <source>
        <dbReference type="Proteomes" id="UP000095287"/>
    </source>
</evidence>
<protein>
    <submittedName>
        <fullName evidence="2">AAI domain-containing protein</fullName>
    </submittedName>
</protein>
<organism evidence="1 2">
    <name type="scientific">Steinernema glaseri</name>
    <dbReference type="NCBI Taxonomy" id="37863"/>
    <lineage>
        <taxon>Eukaryota</taxon>
        <taxon>Metazoa</taxon>
        <taxon>Ecdysozoa</taxon>
        <taxon>Nematoda</taxon>
        <taxon>Chromadorea</taxon>
        <taxon>Rhabditida</taxon>
        <taxon>Tylenchina</taxon>
        <taxon>Panagrolaimomorpha</taxon>
        <taxon>Strongyloidoidea</taxon>
        <taxon>Steinernematidae</taxon>
        <taxon>Steinernema</taxon>
    </lineage>
</organism>
<name>A0A1I7ZT57_9BILA</name>
<evidence type="ECO:0000313" key="2">
    <source>
        <dbReference type="WBParaSite" id="L893_g2957.t1"/>
    </source>
</evidence>
<dbReference type="Proteomes" id="UP000095287">
    <property type="component" value="Unplaced"/>
</dbReference>
<dbReference type="AlphaFoldDB" id="A0A1I7ZT57"/>
<dbReference type="WBParaSite" id="L893_g2957.t1">
    <property type="protein sequence ID" value="L893_g2957.t1"/>
    <property type="gene ID" value="L893_g2957"/>
</dbReference>
<keyword evidence="1" id="KW-1185">Reference proteome</keyword>